<keyword evidence="16" id="KW-0479">Metal-binding</keyword>
<gene>
    <name evidence="16" type="primary">coaX</name>
    <name evidence="17" type="ORF">CTM89_18995</name>
</gene>
<evidence type="ECO:0000256" key="6">
    <source>
        <dbReference type="ARBA" id="ARBA00012102"/>
    </source>
</evidence>
<comment type="subcellular location">
    <subcellularLocation>
        <location evidence="3 16">Cytoplasm</location>
    </subcellularLocation>
</comment>
<evidence type="ECO:0000256" key="8">
    <source>
        <dbReference type="ARBA" id="ARBA00022679"/>
    </source>
</evidence>
<dbReference type="GO" id="GO:0046872">
    <property type="term" value="F:metal ion binding"/>
    <property type="evidence" value="ECO:0007669"/>
    <property type="project" value="UniProtKB-KW"/>
</dbReference>
<evidence type="ECO:0000313" key="17">
    <source>
        <dbReference type="EMBL" id="PSV87102.1"/>
    </source>
</evidence>
<keyword evidence="13 16" id="KW-0173">Coenzyme A biosynthesis</keyword>
<dbReference type="CDD" id="cd24015">
    <property type="entry name" value="ASKHA_NBD_PanK-III"/>
    <property type="match status" value="1"/>
</dbReference>
<feature type="binding site" evidence="16">
    <location>
        <begin position="6"/>
        <end position="13"/>
    </location>
    <ligand>
        <name>ATP</name>
        <dbReference type="ChEBI" id="CHEBI:30616"/>
    </ligand>
</feature>
<dbReference type="UniPathway" id="UPA00241">
    <property type="reaction ID" value="UER00352"/>
</dbReference>
<comment type="function">
    <text evidence="16">Catalyzes the phosphorylation of pantothenate (Pan), the first step in CoA biosynthesis.</text>
</comment>
<dbReference type="AlphaFoldDB" id="A0A0D8MEM5"/>
<dbReference type="InterPro" id="IPR043129">
    <property type="entry name" value="ATPase_NBD"/>
</dbReference>
<feature type="binding site" evidence="16">
    <location>
        <position position="174"/>
    </location>
    <ligand>
        <name>substrate</name>
    </ligand>
</feature>
<evidence type="ECO:0000256" key="16">
    <source>
        <dbReference type="HAMAP-Rule" id="MF_01274"/>
    </source>
</evidence>
<dbReference type="Gene3D" id="3.30.420.40">
    <property type="match status" value="2"/>
</dbReference>
<dbReference type="OrthoDB" id="9781305at2"/>
<dbReference type="Pfam" id="PF03309">
    <property type="entry name" value="Pan_kinase"/>
    <property type="match status" value="1"/>
</dbReference>
<feature type="binding site" evidence="16">
    <location>
        <position position="122"/>
    </location>
    <ligand>
        <name>ATP</name>
        <dbReference type="ChEBI" id="CHEBI:30616"/>
    </ligand>
</feature>
<evidence type="ECO:0000256" key="14">
    <source>
        <dbReference type="ARBA" id="ARBA00038036"/>
    </source>
</evidence>
<evidence type="ECO:0000256" key="12">
    <source>
        <dbReference type="ARBA" id="ARBA00022958"/>
    </source>
</evidence>
<feature type="binding site" evidence="16">
    <location>
        <position position="90"/>
    </location>
    <ligand>
        <name>substrate</name>
    </ligand>
</feature>
<evidence type="ECO:0000256" key="7">
    <source>
        <dbReference type="ARBA" id="ARBA00022490"/>
    </source>
</evidence>
<evidence type="ECO:0000256" key="2">
    <source>
        <dbReference type="ARBA" id="ARBA00001958"/>
    </source>
</evidence>
<comment type="cofactor">
    <cofactor evidence="16">
        <name>NH4(+)</name>
        <dbReference type="ChEBI" id="CHEBI:28938"/>
    </cofactor>
    <cofactor evidence="16">
        <name>K(+)</name>
        <dbReference type="ChEBI" id="CHEBI:29103"/>
    </cofactor>
    <text evidence="16">A monovalent cation. Ammonium or potassium.</text>
</comment>
<dbReference type="GO" id="GO:0004594">
    <property type="term" value="F:pantothenate kinase activity"/>
    <property type="evidence" value="ECO:0007669"/>
    <property type="project" value="UniProtKB-UniRule"/>
</dbReference>
<evidence type="ECO:0000256" key="4">
    <source>
        <dbReference type="ARBA" id="ARBA00005225"/>
    </source>
</evidence>
<dbReference type="SUPFAM" id="SSF53067">
    <property type="entry name" value="Actin-like ATPase domain"/>
    <property type="match status" value="2"/>
</dbReference>
<keyword evidence="12 16" id="KW-0630">Potassium</keyword>
<proteinExistence type="inferred from homology"/>
<dbReference type="RefSeq" id="WP_023932109.1">
    <property type="nucleotide sequence ID" value="NZ_JAUZMO010000001.1"/>
</dbReference>
<evidence type="ECO:0000256" key="15">
    <source>
        <dbReference type="ARBA" id="ARBA00040883"/>
    </source>
</evidence>
<evidence type="ECO:0000256" key="1">
    <source>
        <dbReference type="ARBA" id="ARBA00001206"/>
    </source>
</evidence>
<dbReference type="EC" id="2.7.1.33" evidence="6 16"/>
<protein>
    <recommendedName>
        <fullName evidence="15 16">Type III pantothenate kinase</fullName>
        <ecNumber evidence="6 16">2.7.1.33</ecNumber>
    </recommendedName>
    <alternativeName>
        <fullName evidence="16">PanK-III</fullName>
    </alternativeName>
    <alternativeName>
        <fullName evidence="16">Pantothenic acid kinase</fullName>
    </alternativeName>
</protein>
<comment type="catalytic activity">
    <reaction evidence="1 16">
        <text>(R)-pantothenate + ATP = (R)-4'-phosphopantothenate + ADP + H(+)</text>
        <dbReference type="Rhea" id="RHEA:16373"/>
        <dbReference type="ChEBI" id="CHEBI:10986"/>
        <dbReference type="ChEBI" id="CHEBI:15378"/>
        <dbReference type="ChEBI" id="CHEBI:29032"/>
        <dbReference type="ChEBI" id="CHEBI:30616"/>
        <dbReference type="ChEBI" id="CHEBI:456216"/>
        <dbReference type="EC" id="2.7.1.33"/>
    </reaction>
</comment>
<dbReference type="Proteomes" id="UP000240410">
    <property type="component" value="Unassembled WGS sequence"/>
</dbReference>
<evidence type="ECO:0000256" key="10">
    <source>
        <dbReference type="ARBA" id="ARBA00022777"/>
    </source>
</evidence>
<evidence type="ECO:0000256" key="13">
    <source>
        <dbReference type="ARBA" id="ARBA00022993"/>
    </source>
</evidence>
<dbReference type="GeneID" id="99740981"/>
<feature type="active site" description="Proton acceptor" evidence="16">
    <location>
        <position position="99"/>
    </location>
</feature>
<keyword evidence="8 16" id="KW-0808">Transferase</keyword>
<dbReference type="GO" id="GO:0005524">
    <property type="term" value="F:ATP binding"/>
    <property type="evidence" value="ECO:0007669"/>
    <property type="project" value="UniProtKB-UniRule"/>
</dbReference>
<dbReference type="STRING" id="553611.GCA_001557755_03257"/>
<name>A0A0D8MEM5_PHOLE</name>
<dbReference type="GO" id="GO:0005737">
    <property type="term" value="C:cytoplasm"/>
    <property type="evidence" value="ECO:0007669"/>
    <property type="project" value="UniProtKB-SubCell"/>
</dbReference>
<comment type="cofactor">
    <cofactor evidence="2">
        <name>K(+)</name>
        <dbReference type="ChEBI" id="CHEBI:29103"/>
    </cofactor>
</comment>
<comment type="pathway">
    <text evidence="4 16">Cofactor biosynthesis; coenzyme A biosynthesis; CoA from (R)-pantothenate: step 1/5.</text>
</comment>
<evidence type="ECO:0000256" key="9">
    <source>
        <dbReference type="ARBA" id="ARBA00022741"/>
    </source>
</evidence>
<dbReference type="HAMAP" id="MF_01274">
    <property type="entry name" value="Pantothen_kinase_3"/>
    <property type="match status" value="1"/>
</dbReference>
<dbReference type="NCBIfam" id="TIGR00671">
    <property type="entry name" value="baf"/>
    <property type="match status" value="1"/>
</dbReference>
<dbReference type="InterPro" id="IPR004619">
    <property type="entry name" value="Type_III_PanK"/>
</dbReference>
<evidence type="ECO:0000256" key="11">
    <source>
        <dbReference type="ARBA" id="ARBA00022840"/>
    </source>
</evidence>
<accession>A0A0D8MEM5</accession>
<comment type="caution">
    <text evidence="17">The sequence shown here is derived from an EMBL/GenBank/DDBJ whole genome shotgun (WGS) entry which is preliminary data.</text>
</comment>
<keyword evidence="11 16" id="KW-0067">ATP-binding</keyword>
<keyword evidence="9 16" id="KW-0547">Nucleotide-binding</keyword>
<evidence type="ECO:0000313" key="18">
    <source>
        <dbReference type="Proteomes" id="UP000240410"/>
    </source>
</evidence>
<keyword evidence="10 16" id="KW-0418">Kinase</keyword>
<feature type="binding site" evidence="16">
    <location>
        <begin position="97"/>
        <end position="100"/>
    </location>
    <ligand>
        <name>substrate</name>
    </ligand>
</feature>
<dbReference type="PANTHER" id="PTHR34265">
    <property type="entry name" value="TYPE III PANTOTHENATE KINASE"/>
    <property type="match status" value="1"/>
</dbReference>
<evidence type="ECO:0000256" key="5">
    <source>
        <dbReference type="ARBA" id="ARBA00011738"/>
    </source>
</evidence>
<dbReference type="EMBL" id="PYOJ01000036">
    <property type="protein sequence ID" value="PSV87102.1"/>
    <property type="molecule type" value="Genomic_DNA"/>
</dbReference>
<dbReference type="PANTHER" id="PTHR34265:SF1">
    <property type="entry name" value="TYPE III PANTOTHENATE KINASE"/>
    <property type="match status" value="1"/>
</dbReference>
<comment type="subunit">
    <text evidence="5 16">Homodimer.</text>
</comment>
<feature type="binding site" evidence="16">
    <location>
        <position position="119"/>
    </location>
    <ligand>
        <name>K(+)</name>
        <dbReference type="ChEBI" id="CHEBI:29103"/>
    </ligand>
</feature>
<reference evidence="17 18" key="1">
    <citation type="submission" date="2018-03" db="EMBL/GenBank/DDBJ databases">
        <title>Whole genome sequencing of Histamine producing bacteria.</title>
        <authorList>
            <person name="Butler K."/>
        </authorList>
    </citation>
    <scope>NUCLEOTIDE SEQUENCE [LARGE SCALE GENOMIC DNA]</scope>
    <source>
        <strain evidence="17 18">ATCC 33979</strain>
    </source>
</reference>
<sequence length="243" mass="27025">MQLLIEAGNTYVKVALLTKDEQIEQIGKYPSQKLELVLQPLLEGDIERIVFASVGPVEVDNTIQRIAQLANIPVIQVKTAREDFGVTNAYKEYQYLGIDRWLTLVAIHQHFKQPTVIVDIGTALTFDVMSETGQHLGGWIVPGYQLMMKSVLENTTKVFSDRDHSESLVFADNTADGLKNGCRAALVGLIEFGLKQAEQELGESPAVILCGGGVRHLPKAWCNDFYHRSELVLEGLALYAKQR</sequence>
<organism evidence="17 18">
    <name type="scientific">Photobacterium leiognathi</name>
    <dbReference type="NCBI Taxonomy" id="553611"/>
    <lineage>
        <taxon>Bacteria</taxon>
        <taxon>Pseudomonadati</taxon>
        <taxon>Pseudomonadota</taxon>
        <taxon>Gammaproteobacteria</taxon>
        <taxon>Vibrionales</taxon>
        <taxon>Vibrionaceae</taxon>
        <taxon>Photobacterium</taxon>
    </lineage>
</organism>
<dbReference type="GO" id="GO:0015937">
    <property type="term" value="P:coenzyme A biosynthetic process"/>
    <property type="evidence" value="ECO:0007669"/>
    <property type="project" value="UniProtKB-UniRule"/>
</dbReference>
<keyword evidence="7 16" id="KW-0963">Cytoplasm</keyword>
<evidence type="ECO:0000256" key="3">
    <source>
        <dbReference type="ARBA" id="ARBA00004496"/>
    </source>
</evidence>
<comment type="similarity">
    <text evidence="14 16">Belongs to the type III pantothenate kinase family.</text>
</comment>